<name>A0A6M5Z4D2_9BACT</name>
<feature type="domain" description="RNA polymerase sigma-70 region 2" evidence="6">
    <location>
        <begin position="22"/>
        <end position="90"/>
    </location>
</feature>
<dbReference type="PANTHER" id="PTHR43133:SF51">
    <property type="entry name" value="RNA POLYMERASE SIGMA FACTOR"/>
    <property type="match status" value="1"/>
</dbReference>
<dbReference type="SUPFAM" id="SSF52833">
    <property type="entry name" value="Thioredoxin-like"/>
    <property type="match status" value="1"/>
</dbReference>
<dbReference type="EMBL" id="CP053452">
    <property type="protein sequence ID" value="QJX01280.1"/>
    <property type="molecule type" value="Genomic_DNA"/>
</dbReference>
<evidence type="ECO:0000256" key="2">
    <source>
        <dbReference type="ARBA" id="ARBA00023015"/>
    </source>
</evidence>
<evidence type="ECO:0000256" key="1">
    <source>
        <dbReference type="ARBA" id="ARBA00010641"/>
    </source>
</evidence>
<organism evidence="8 9">
    <name type="scientific">Frigoriglobus tundricola</name>
    <dbReference type="NCBI Taxonomy" id="2774151"/>
    <lineage>
        <taxon>Bacteria</taxon>
        <taxon>Pseudomonadati</taxon>
        <taxon>Planctomycetota</taxon>
        <taxon>Planctomycetia</taxon>
        <taxon>Gemmatales</taxon>
        <taxon>Gemmataceae</taxon>
        <taxon>Frigoriglobus</taxon>
    </lineage>
</organism>
<dbReference type="AlphaFoldDB" id="A0A6M5Z4D2"/>
<sequence>MPTDAELLLAYLTGDQGAFGDLVYRHEAMVFGVCTRVLRSRHDAEDAFQATFFVLARRAADVRPPEHIARWLYGVARRTALKARSRRARRRQVEALAGMIPHPTEAEVRVPESLWKILDEEVARLPGRLLSPFVLCDLEGMTYRDAARQLGLPEGTLSNRLAAARQHLAVWLARRGVVLPAAGLTAVLSPSTVMAVPPALAASTVDVVSAGGPLSPLAEGVVRNMAITKTLKALAALVAVIGSALVGWSALAAREGGKELKKLEGEWTVVRAEQSGKQAPDDDLKKMKVTFTGGNMTIDTGARQEVCAVAVDATTKPKGIDFRPLKLNNGQVDRGIYELKGDELTLCWGGEKTPGGRTEEFKTTKDGGQRLLVLKRTRAKDPKDPQSPKVDTSGSDPKKQLKTAPPQEVSKDAEKLLVWAVQQAKANNKRVMLVVGTKACIPCRQLNGLFDDLEPILDRHLILVKLDLDIEKANVVHERLRKTDLDGGGNAFLPWMIILNDAGEPLAKSGKQVIGNKDAVTGLPHGKDEDRRYFVKMLRTSCPDMTDDELSRVYDAATALHRRIWGDKGSYSSGK</sequence>
<dbReference type="InterPro" id="IPR013324">
    <property type="entry name" value="RNA_pol_sigma_r3/r4-like"/>
</dbReference>
<dbReference type="Gene3D" id="1.10.10.10">
    <property type="entry name" value="Winged helix-like DNA-binding domain superfamily/Winged helix DNA-binding domain"/>
    <property type="match status" value="1"/>
</dbReference>
<evidence type="ECO:0000313" key="9">
    <source>
        <dbReference type="Proteomes" id="UP000503447"/>
    </source>
</evidence>
<dbReference type="NCBIfam" id="TIGR02937">
    <property type="entry name" value="sigma70-ECF"/>
    <property type="match status" value="1"/>
</dbReference>
<dbReference type="SUPFAM" id="SSF88946">
    <property type="entry name" value="Sigma2 domain of RNA polymerase sigma factors"/>
    <property type="match status" value="1"/>
</dbReference>
<dbReference type="Gene3D" id="3.40.30.10">
    <property type="entry name" value="Glutaredoxin"/>
    <property type="match status" value="1"/>
</dbReference>
<dbReference type="InterPro" id="IPR007627">
    <property type="entry name" value="RNA_pol_sigma70_r2"/>
</dbReference>
<dbReference type="InterPro" id="IPR036249">
    <property type="entry name" value="Thioredoxin-like_sf"/>
</dbReference>
<keyword evidence="4" id="KW-0804">Transcription</keyword>
<gene>
    <name evidence="8" type="ORF">FTUN_8922</name>
</gene>
<dbReference type="InterPro" id="IPR013325">
    <property type="entry name" value="RNA_pol_sigma_r2"/>
</dbReference>
<evidence type="ECO:0000256" key="5">
    <source>
        <dbReference type="SAM" id="MobiDB-lite"/>
    </source>
</evidence>
<dbReference type="Pfam" id="PF04542">
    <property type="entry name" value="Sigma70_r2"/>
    <property type="match status" value="1"/>
</dbReference>
<dbReference type="Gene3D" id="1.10.1740.10">
    <property type="match status" value="1"/>
</dbReference>
<dbReference type="Pfam" id="PF08281">
    <property type="entry name" value="Sigma70_r4_2"/>
    <property type="match status" value="1"/>
</dbReference>
<dbReference type="Proteomes" id="UP000503447">
    <property type="component" value="Chromosome"/>
</dbReference>
<accession>A0A6M5Z4D2</accession>
<evidence type="ECO:0000259" key="6">
    <source>
        <dbReference type="Pfam" id="PF04542"/>
    </source>
</evidence>
<dbReference type="GO" id="GO:0016987">
    <property type="term" value="F:sigma factor activity"/>
    <property type="evidence" value="ECO:0007669"/>
    <property type="project" value="UniProtKB-KW"/>
</dbReference>
<dbReference type="InterPro" id="IPR014284">
    <property type="entry name" value="RNA_pol_sigma-70_dom"/>
</dbReference>
<proteinExistence type="inferred from homology"/>
<reference evidence="9" key="1">
    <citation type="submission" date="2020-05" db="EMBL/GenBank/DDBJ databases">
        <title>Frigoriglobus tundricola gen. nov., sp. nov., a psychrotolerant cellulolytic planctomycete of the family Gemmataceae with two divergent copies of 16S rRNA gene.</title>
        <authorList>
            <person name="Kulichevskaya I.S."/>
            <person name="Ivanova A.A."/>
            <person name="Naumoff D.G."/>
            <person name="Beletsky A.V."/>
            <person name="Rijpstra W.I.C."/>
            <person name="Sinninghe Damste J.S."/>
            <person name="Mardanov A.V."/>
            <person name="Ravin N.V."/>
            <person name="Dedysh S.N."/>
        </authorList>
    </citation>
    <scope>NUCLEOTIDE SEQUENCE [LARGE SCALE GENOMIC DNA]</scope>
    <source>
        <strain evidence="9">PL17</strain>
    </source>
</reference>
<comment type="similarity">
    <text evidence="1">Belongs to the sigma-70 factor family. ECF subfamily.</text>
</comment>
<evidence type="ECO:0000256" key="3">
    <source>
        <dbReference type="ARBA" id="ARBA00023082"/>
    </source>
</evidence>
<evidence type="ECO:0000313" key="8">
    <source>
        <dbReference type="EMBL" id="QJX01280.1"/>
    </source>
</evidence>
<dbReference type="InterPro" id="IPR036388">
    <property type="entry name" value="WH-like_DNA-bd_sf"/>
</dbReference>
<keyword evidence="3" id="KW-0731">Sigma factor</keyword>
<dbReference type="KEGG" id="ftj:FTUN_8922"/>
<dbReference type="InterPro" id="IPR013249">
    <property type="entry name" value="RNA_pol_sigma70_r4_t2"/>
</dbReference>
<evidence type="ECO:0000259" key="7">
    <source>
        <dbReference type="Pfam" id="PF08281"/>
    </source>
</evidence>
<dbReference type="RefSeq" id="WP_171475857.1">
    <property type="nucleotide sequence ID" value="NZ_CP053452.2"/>
</dbReference>
<keyword evidence="9" id="KW-1185">Reference proteome</keyword>
<dbReference type="NCBIfam" id="TIGR03067">
    <property type="entry name" value="Planc_TIGR03067"/>
    <property type="match status" value="1"/>
</dbReference>
<dbReference type="InterPro" id="IPR039425">
    <property type="entry name" value="RNA_pol_sigma-70-like"/>
</dbReference>
<feature type="domain" description="RNA polymerase sigma factor 70 region 4 type 2" evidence="7">
    <location>
        <begin position="117"/>
        <end position="168"/>
    </location>
</feature>
<keyword evidence="2" id="KW-0805">Transcription regulation</keyword>
<dbReference type="GO" id="GO:0006352">
    <property type="term" value="P:DNA-templated transcription initiation"/>
    <property type="evidence" value="ECO:0007669"/>
    <property type="project" value="InterPro"/>
</dbReference>
<dbReference type="InterPro" id="IPR017504">
    <property type="entry name" value="CHP03067_Planctomycetes"/>
</dbReference>
<dbReference type="GO" id="GO:0003677">
    <property type="term" value="F:DNA binding"/>
    <property type="evidence" value="ECO:0007669"/>
    <property type="project" value="InterPro"/>
</dbReference>
<protein>
    <submittedName>
        <fullName evidence="8">Uncharacterized protein</fullName>
    </submittedName>
</protein>
<feature type="region of interest" description="Disordered" evidence="5">
    <location>
        <begin position="375"/>
        <end position="409"/>
    </location>
</feature>
<dbReference type="SUPFAM" id="SSF88659">
    <property type="entry name" value="Sigma3 and sigma4 domains of RNA polymerase sigma factors"/>
    <property type="match status" value="1"/>
</dbReference>
<evidence type="ECO:0000256" key="4">
    <source>
        <dbReference type="ARBA" id="ARBA00023163"/>
    </source>
</evidence>
<dbReference type="PANTHER" id="PTHR43133">
    <property type="entry name" value="RNA POLYMERASE ECF-TYPE SIGMA FACTO"/>
    <property type="match status" value="1"/>
</dbReference>